<dbReference type="SUPFAM" id="SSF47413">
    <property type="entry name" value="lambda repressor-like DNA-binding domains"/>
    <property type="match status" value="1"/>
</dbReference>
<dbReference type="EMBL" id="CP063169">
    <property type="protein sequence ID" value="QOR72257.1"/>
    <property type="molecule type" value="Genomic_DNA"/>
</dbReference>
<accession>A0A7M1SZ13</accession>
<feature type="domain" description="HTH lacI-type" evidence="6">
    <location>
        <begin position="17"/>
        <end position="73"/>
    </location>
</feature>
<evidence type="ECO:0000256" key="1">
    <source>
        <dbReference type="ARBA" id="ARBA00022491"/>
    </source>
</evidence>
<dbReference type="PANTHER" id="PTHR30146:SF148">
    <property type="entry name" value="HTH-TYPE TRANSCRIPTIONAL REPRESSOR PURR-RELATED"/>
    <property type="match status" value="1"/>
</dbReference>
<evidence type="ECO:0000256" key="5">
    <source>
        <dbReference type="SAM" id="MobiDB-lite"/>
    </source>
</evidence>
<keyword evidence="4" id="KW-0804">Transcription</keyword>
<gene>
    <name evidence="7" type="ORF">IM660_08530</name>
</gene>
<protein>
    <submittedName>
        <fullName evidence="7">LacI family DNA-binding transcriptional regulator</fullName>
    </submittedName>
</protein>
<dbReference type="InterPro" id="IPR000843">
    <property type="entry name" value="HTH_LacI"/>
</dbReference>
<dbReference type="SMART" id="SM00354">
    <property type="entry name" value="HTH_LACI"/>
    <property type="match status" value="1"/>
</dbReference>
<proteinExistence type="predicted"/>
<dbReference type="Proteomes" id="UP000593758">
    <property type="component" value="Chromosome"/>
</dbReference>
<dbReference type="GO" id="GO:0000976">
    <property type="term" value="F:transcription cis-regulatory region binding"/>
    <property type="evidence" value="ECO:0007669"/>
    <property type="project" value="TreeGrafter"/>
</dbReference>
<dbReference type="InterPro" id="IPR028082">
    <property type="entry name" value="Peripla_BP_I"/>
</dbReference>
<reference evidence="7 8" key="1">
    <citation type="submission" date="2020-10" db="EMBL/GenBank/DDBJ databases">
        <title>Haloactinobacterium sp. RN3S43, a bacterium isolated from saline soil.</title>
        <authorList>
            <person name="Sun J.-Q."/>
        </authorList>
    </citation>
    <scope>NUCLEOTIDE SEQUENCE [LARGE SCALE GENOMIC DNA]</scope>
    <source>
        <strain evidence="7 8">RN3S43</strain>
    </source>
</reference>
<evidence type="ECO:0000256" key="2">
    <source>
        <dbReference type="ARBA" id="ARBA00023015"/>
    </source>
</evidence>
<keyword evidence="8" id="KW-1185">Reference proteome</keyword>
<dbReference type="CDD" id="cd01392">
    <property type="entry name" value="HTH_LacI"/>
    <property type="match status" value="1"/>
</dbReference>
<dbReference type="KEGG" id="halt:IM660_08530"/>
<dbReference type="SUPFAM" id="SSF53822">
    <property type="entry name" value="Periplasmic binding protein-like I"/>
    <property type="match status" value="1"/>
</dbReference>
<evidence type="ECO:0000256" key="3">
    <source>
        <dbReference type="ARBA" id="ARBA00023125"/>
    </source>
</evidence>
<keyword evidence="3 7" id="KW-0238">DNA-binding</keyword>
<evidence type="ECO:0000256" key="4">
    <source>
        <dbReference type="ARBA" id="ARBA00023163"/>
    </source>
</evidence>
<evidence type="ECO:0000313" key="8">
    <source>
        <dbReference type="Proteomes" id="UP000593758"/>
    </source>
</evidence>
<dbReference type="Pfam" id="PF00356">
    <property type="entry name" value="LacI"/>
    <property type="match status" value="1"/>
</dbReference>
<dbReference type="PANTHER" id="PTHR30146">
    <property type="entry name" value="LACI-RELATED TRANSCRIPTIONAL REPRESSOR"/>
    <property type="match status" value="1"/>
</dbReference>
<keyword evidence="1" id="KW-0678">Repressor</keyword>
<dbReference type="GO" id="GO:0003700">
    <property type="term" value="F:DNA-binding transcription factor activity"/>
    <property type="evidence" value="ECO:0007669"/>
    <property type="project" value="TreeGrafter"/>
</dbReference>
<organism evidence="7 8">
    <name type="scientific">Ruania alkalisoli</name>
    <dbReference type="NCBI Taxonomy" id="2779775"/>
    <lineage>
        <taxon>Bacteria</taxon>
        <taxon>Bacillati</taxon>
        <taxon>Actinomycetota</taxon>
        <taxon>Actinomycetes</taxon>
        <taxon>Micrococcales</taxon>
        <taxon>Ruaniaceae</taxon>
        <taxon>Ruania</taxon>
    </lineage>
</organism>
<dbReference type="CDD" id="cd06288">
    <property type="entry name" value="PBP1_sucrose_transcription_regulator"/>
    <property type="match status" value="1"/>
</dbReference>
<feature type="compositionally biased region" description="Basic and acidic residues" evidence="5">
    <location>
        <begin position="1"/>
        <end position="11"/>
    </location>
</feature>
<dbReference type="AlphaFoldDB" id="A0A7M1SZ13"/>
<dbReference type="Gene3D" id="3.40.50.2300">
    <property type="match status" value="2"/>
</dbReference>
<dbReference type="InterPro" id="IPR010982">
    <property type="entry name" value="Lambda_DNA-bd_dom_sf"/>
</dbReference>
<name>A0A7M1SZ13_9MICO</name>
<feature type="region of interest" description="Disordered" evidence="5">
    <location>
        <begin position="1"/>
        <end position="22"/>
    </location>
</feature>
<dbReference type="InterPro" id="IPR046335">
    <property type="entry name" value="LacI/GalR-like_sensor"/>
</dbReference>
<evidence type="ECO:0000313" key="7">
    <source>
        <dbReference type="EMBL" id="QOR72257.1"/>
    </source>
</evidence>
<dbReference type="PROSITE" id="PS50932">
    <property type="entry name" value="HTH_LACI_2"/>
    <property type="match status" value="1"/>
</dbReference>
<sequence length="355" mass="37262">MREGPVPDRRPTSAPRPTSADVARLAGVSRTAVSFVLNGRGTGNISAENADRIRAAAAQLGYVANSAAVNLRRRSTATLGVITDEITQSPFAGRLLQGAREAAYARGYVTIVADYGRDPAREREMVAALRARQVDGFVHAAMSMREYEPAAGMLEVPALLANCVSRKGPAGVIADEEQGGALAVEAVLSRGHTRVAMLAGVEGARRESATERRIAGVQRAAAAAGARVRVVDAGWQIADGVRWGTALLDAPAGERPTALLAARDRVALGVLLAAAHLGLRVPEDVCVVGYDDEDQIAAEAVPALTTVALPHQQIGERTVDLLLAHLLDGDPLPDSDVRVPCRLVLRESVGPAPNR</sequence>
<evidence type="ECO:0000259" key="6">
    <source>
        <dbReference type="PROSITE" id="PS50932"/>
    </source>
</evidence>
<keyword evidence="2" id="KW-0805">Transcription regulation</keyword>
<dbReference type="Pfam" id="PF13377">
    <property type="entry name" value="Peripla_BP_3"/>
    <property type="match status" value="1"/>
</dbReference>
<dbReference type="Gene3D" id="1.10.260.40">
    <property type="entry name" value="lambda repressor-like DNA-binding domains"/>
    <property type="match status" value="1"/>
</dbReference>